<evidence type="ECO:0000259" key="8">
    <source>
        <dbReference type="PROSITE" id="PS50885"/>
    </source>
</evidence>
<dbReference type="SMART" id="SM00283">
    <property type="entry name" value="MA"/>
    <property type="match status" value="1"/>
</dbReference>
<keyword evidence="4" id="KW-0175">Coiled coil</keyword>
<feature type="transmembrane region" description="Helical" evidence="5">
    <location>
        <begin position="13"/>
        <end position="35"/>
    </location>
</feature>
<comment type="similarity">
    <text evidence="2">Belongs to the methyl-accepting chemotaxis (MCP) protein family.</text>
</comment>
<dbReference type="FunFam" id="1.10.287.950:FF:000001">
    <property type="entry name" value="Methyl-accepting chemotaxis sensory transducer"/>
    <property type="match status" value="1"/>
</dbReference>
<evidence type="ECO:0000256" key="3">
    <source>
        <dbReference type="PROSITE-ProRule" id="PRU00284"/>
    </source>
</evidence>
<dbReference type="PROSITE" id="PS50885">
    <property type="entry name" value="HAMP"/>
    <property type="match status" value="1"/>
</dbReference>
<dbReference type="CDD" id="cd11386">
    <property type="entry name" value="MCP_signal"/>
    <property type="match status" value="1"/>
</dbReference>
<evidence type="ECO:0000256" key="5">
    <source>
        <dbReference type="SAM" id="Phobius"/>
    </source>
</evidence>
<evidence type="ECO:0000313" key="9">
    <source>
        <dbReference type="EMBL" id="SEJ06400.1"/>
    </source>
</evidence>
<keyword evidence="10" id="KW-1185">Reference proteome</keyword>
<dbReference type="PROSITE" id="PS50234">
    <property type="entry name" value="VWFA"/>
    <property type="match status" value="1"/>
</dbReference>
<dbReference type="AlphaFoldDB" id="A0A1H6W0Q7"/>
<keyword evidence="5" id="KW-1133">Transmembrane helix</keyword>
<evidence type="ECO:0000259" key="6">
    <source>
        <dbReference type="PROSITE" id="PS50111"/>
    </source>
</evidence>
<dbReference type="Pfam" id="PF00015">
    <property type="entry name" value="MCPsignal"/>
    <property type="match status" value="1"/>
</dbReference>
<dbReference type="PANTHER" id="PTHR32089:SF112">
    <property type="entry name" value="LYSOZYME-LIKE PROTEIN-RELATED"/>
    <property type="match status" value="1"/>
</dbReference>
<dbReference type="Proteomes" id="UP000199662">
    <property type="component" value="Unassembled WGS sequence"/>
</dbReference>
<dbReference type="InterPro" id="IPR003660">
    <property type="entry name" value="HAMP_dom"/>
</dbReference>
<dbReference type="InterPro" id="IPR004089">
    <property type="entry name" value="MCPsignal_dom"/>
</dbReference>
<reference evidence="10" key="1">
    <citation type="submission" date="2016-10" db="EMBL/GenBank/DDBJ databases">
        <authorList>
            <person name="Varghese N."/>
            <person name="Submissions S."/>
        </authorList>
    </citation>
    <scope>NUCLEOTIDE SEQUENCE [LARGE SCALE GENOMIC DNA]</scope>
    <source>
        <strain evidence="10">DSM 2179</strain>
    </source>
</reference>
<feature type="transmembrane region" description="Helical" evidence="5">
    <location>
        <begin position="192"/>
        <end position="212"/>
    </location>
</feature>
<dbReference type="SUPFAM" id="SSF58104">
    <property type="entry name" value="Methyl-accepting chemotaxis protein (MCP) signaling domain"/>
    <property type="match status" value="1"/>
</dbReference>
<keyword evidence="5" id="KW-0472">Membrane</keyword>
<dbReference type="STRING" id="84035.SAMN05660742_10323"/>
<organism evidence="9 10">
    <name type="scientific">Propionispira arboris</name>
    <dbReference type="NCBI Taxonomy" id="84035"/>
    <lineage>
        <taxon>Bacteria</taxon>
        <taxon>Bacillati</taxon>
        <taxon>Bacillota</taxon>
        <taxon>Negativicutes</taxon>
        <taxon>Selenomonadales</taxon>
        <taxon>Selenomonadaceae</taxon>
        <taxon>Propionispira</taxon>
    </lineage>
</organism>
<dbReference type="GO" id="GO:0004888">
    <property type="term" value="F:transmembrane signaling receptor activity"/>
    <property type="evidence" value="ECO:0007669"/>
    <property type="project" value="InterPro"/>
</dbReference>
<dbReference type="RefSeq" id="WP_091829312.1">
    <property type="nucleotide sequence ID" value="NZ_FNZK01000003.1"/>
</dbReference>
<evidence type="ECO:0000256" key="2">
    <source>
        <dbReference type="ARBA" id="ARBA00029447"/>
    </source>
</evidence>
<evidence type="ECO:0000259" key="7">
    <source>
        <dbReference type="PROSITE" id="PS50234"/>
    </source>
</evidence>
<dbReference type="InterPro" id="IPR004090">
    <property type="entry name" value="Chemotax_Me-accpt_rcpt"/>
</dbReference>
<dbReference type="Pfam" id="PF12729">
    <property type="entry name" value="4HB_MCP_1"/>
    <property type="match status" value="1"/>
</dbReference>
<evidence type="ECO:0000313" key="10">
    <source>
        <dbReference type="Proteomes" id="UP000199662"/>
    </source>
</evidence>
<dbReference type="SMART" id="SM00304">
    <property type="entry name" value="HAMP"/>
    <property type="match status" value="2"/>
</dbReference>
<dbReference type="GO" id="GO:0007165">
    <property type="term" value="P:signal transduction"/>
    <property type="evidence" value="ECO:0007669"/>
    <property type="project" value="UniProtKB-KW"/>
</dbReference>
<evidence type="ECO:0000256" key="1">
    <source>
        <dbReference type="ARBA" id="ARBA00023224"/>
    </source>
</evidence>
<feature type="domain" description="VWFA" evidence="7">
    <location>
        <begin position="212"/>
        <end position="397"/>
    </location>
</feature>
<dbReference type="InterPro" id="IPR002035">
    <property type="entry name" value="VWF_A"/>
</dbReference>
<gene>
    <name evidence="9" type="ORF">SAMN05660742_10323</name>
</gene>
<feature type="coiled-coil region" evidence="4">
    <location>
        <begin position="264"/>
        <end position="298"/>
    </location>
</feature>
<protein>
    <submittedName>
        <fullName evidence="9">Methyl-accepting chemotaxis protein</fullName>
    </submittedName>
</protein>
<keyword evidence="1 3" id="KW-0807">Transducer</keyword>
<accession>A0A1H6W0Q7</accession>
<dbReference type="GO" id="GO:0006935">
    <property type="term" value="P:chemotaxis"/>
    <property type="evidence" value="ECO:0007669"/>
    <property type="project" value="InterPro"/>
</dbReference>
<name>A0A1H6W0Q7_9FIRM</name>
<dbReference type="EMBL" id="FNZK01000003">
    <property type="protein sequence ID" value="SEJ06400.1"/>
    <property type="molecule type" value="Genomic_DNA"/>
</dbReference>
<dbReference type="Gene3D" id="1.10.287.950">
    <property type="entry name" value="Methyl-accepting chemotaxis protein"/>
    <property type="match status" value="1"/>
</dbReference>
<dbReference type="InterPro" id="IPR024478">
    <property type="entry name" value="HlyB_4HB_MCP"/>
</dbReference>
<proteinExistence type="inferred from homology"/>
<dbReference type="PANTHER" id="PTHR32089">
    <property type="entry name" value="METHYL-ACCEPTING CHEMOTAXIS PROTEIN MCPB"/>
    <property type="match status" value="1"/>
</dbReference>
<dbReference type="PRINTS" id="PR00260">
    <property type="entry name" value="CHEMTRNSDUCR"/>
</dbReference>
<feature type="domain" description="HAMP" evidence="8">
    <location>
        <begin position="213"/>
        <end position="269"/>
    </location>
</feature>
<feature type="domain" description="Methyl-accepting transducer" evidence="6">
    <location>
        <begin position="288"/>
        <end position="559"/>
    </location>
</feature>
<dbReference type="GO" id="GO:0016020">
    <property type="term" value="C:membrane"/>
    <property type="evidence" value="ECO:0007669"/>
    <property type="project" value="InterPro"/>
</dbReference>
<sequence length="574" mass="63093">MQWLHNLKVKKKLFILMFVFICGLISIGVMGFYYLRQANENFENLYQVDLKKVEHASQGCVLIREIQGDMFLLMSTTYPEEEKKLMGEINNLTLKFDETLKSYEQLPLNSMEQGNLKELRDAINDYRVVKKRVIELATTGQDQAARQLYRDKGEVIADDFVQHLNDMTIKSQANADEMAAASHAAFQQAKMVFILFVLCLTVIGLILGSLIIRQIVTRLNDAVDFLDEIATGDFSRDVSAAHSLEDHSEFGRLSRSIDQMNKHIRALIKNISTTAENLASASEELSATAEQSAQASEQVAQSIITVAKGSEKQLHMANETSLTIEEMAKGIQQVAQNSMVATQSAEKTSISATSGGSAIEQTIDQMKVIEQKTDHTANVISELDARSQQIGQIVEAITTIADQTNLLALNAAIEAARAGEAGRGFSVVAEEVRKLAEQSAQSAKEITELIHEIQERTNSAVSFMNDSKKEVKTGAEVAILAGENFAEILTRVSEITDQIHEISAASQELTSGTDTVVMSAHHTIQESEKAAEETESISAATEQQSAAVEEIATASKHLADMAMELQNSILKFKV</sequence>
<dbReference type="PROSITE" id="PS50111">
    <property type="entry name" value="CHEMOTAXIS_TRANSDUC_2"/>
    <property type="match status" value="1"/>
</dbReference>
<keyword evidence="5" id="KW-0812">Transmembrane</keyword>
<evidence type="ECO:0000256" key="4">
    <source>
        <dbReference type="SAM" id="Coils"/>
    </source>
</evidence>
<dbReference type="Gene3D" id="6.10.340.10">
    <property type="match status" value="1"/>
</dbReference>